<keyword evidence="1" id="KW-0472">Membrane</keyword>
<organism evidence="2 3">
    <name type="scientific">Hyaloscypha variabilis (strain UAMH 11265 / GT02V1 / F)</name>
    <name type="common">Meliniomyces variabilis</name>
    <dbReference type="NCBI Taxonomy" id="1149755"/>
    <lineage>
        <taxon>Eukaryota</taxon>
        <taxon>Fungi</taxon>
        <taxon>Dikarya</taxon>
        <taxon>Ascomycota</taxon>
        <taxon>Pezizomycotina</taxon>
        <taxon>Leotiomycetes</taxon>
        <taxon>Helotiales</taxon>
        <taxon>Hyaloscyphaceae</taxon>
        <taxon>Hyaloscypha</taxon>
        <taxon>Hyaloscypha variabilis</taxon>
    </lineage>
</organism>
<keyword evidence="3" id="KW-1185">Reference proteome</keyword>
<dbReference type="EMBL" id="KZ613940">
    <property type="protein sequence ID" value="PMD44921.1"/>
    <property type="molecule type" value="Genomic_DNA"/>
</dbReference>
<proteinExistence type="predicted"/>
<reference evidence="2 3" key="1">
    <citation type="submission" date="2016-04" db="EMBL/GenBank/DDBJ databases">
        <title>A degradative enzymes factory behind the ericoid mycorrhizal symbiosis.</title>
        <authorList>
            <consortium name="DOE Joint Genome Institute"/>
            <person name="Martino E."/>
            <person name="Morin E."/>
            <person name="Grelet G."/>
            <person name="Kuo A."/>
            <person name="Kohler A."/>
            <person name="Daghino S."/>
            <person name="Barry K."/>
            <person name="Choi C."/>
            <person name="Cichocki N."/>
            <person name="Clum A."/>
            <person name="Copeland A."/>
            <person name="Hainaut M."/>
            <person name="Haridas S."/>
            <person name="Labutti K."/>
            <person name="Lindquist E."/>
            <person name="Lipzen A."/>
            <person name="Khouja H.-R."/>
            <person name="Murat C."/>
            <person name="Ohm R."/>
            <person name="Olson A."/>
            <person name="Spatafora J."/>
            <person name="Veneault-Fourrey C."/>
            <person name="Henrissat B."/>
            <person name="Grigoriev I."/>
            <person name="Martin F."/>
            <person name="Perotto S."/>
        </authorList>
    </citation>
    <scope>NUCLEOTIDE SEQUENCE [LARGE SCALE GENOMIC DNA]</scope>
    <source>
        <strain evidence="2 3">F</strain>
    </source>
</reference>
<evidence type="ECO:0000313" key="3">
    <source>
        <dbReference type="Proteomes" id="UP000235786"/>
    </source>
</evidence>
<protein>
    <submittedName>
        <fullName evidence="2">Uncharacterized protein</fullName>
    </submittedName>
</protein>
<feature type="transmembrane region" description="Helical" evidence="1">
    <location>
        <begin position="81"/>
        <end position="101"/>
    </location>
</feature>
<sequence>MYVLISPDHHHPKVKSPLYIHHLHRWLTLRPRLCRTAALRCNNFNFNFLVFQPSNMYVLKAKERHLKSQLHHSWRQITSPLFGICCAAFCVCMLWCVWVCVL</sequence>
<evidence type="ECO:0000313" key="2">
    <source>
        <dbReference type="EMBL" id="PMD44921.1"/>
    </source>
</evidence>
<dbReference type="Proteomes" id="UP000235786">
    <property type="component" value="Unassembled WGS sequence"/>
</dbReference>
<evidence type="ECO:0000256" key="1">
    <source>
        <dbReference type="SAM" id="Phobius"/>
    </source>
</evidence>
<keyword evidence="1" id="KW-1133">Transmembrane helix</keyword>
<dbReference type="AlphaFoldDB" id="A0A2J6S2C5"/>
<accession>A0A2J6S2C5</accession>
<keyword evidence="1" id="KW-0812">Transmembrane</keyword>
<gene>
    <name evidence="2" type="ORF">L207DRAFT_242987</name>
</gene>
<name>A0A2J6S2C5_HYAVF</name>